<name>A0A086Z1X5_9BIFI</name>
<dbReference type="Pfam" id="PF04991">
    <property type="entry name" value="LicD"/>
    <property type="match status" value="1"/>
</dbReference>
<dbReference type="GO" id="GO:0016740">
    <property type="term" value="F:transferase activity"/>
    <property type="evidence" value="ECO:0007669"/>
    <property type="project" value="UniProtKB-KW"/>
</dbReference>
<keyword evidence="1" id="KW-0175">Coiled coil</keyword>
<dbReference type="EMBL" id="JGYK01000001">
    <property type="protein sequence ID" value="KFI40525.1"/>
    <property type="molecule type" value="Genomic_DNA"/>
</dbReference>
<dbReference type="eggNOG" id="COG3475">
    <property type="taxonomic scope" value="Bacteria"/>
</dbReference>
<dbReference type="InterPro" id="IPR052942">
    <property type="entry name" value="LPS_cholinephosphotransferase"/>
</dbReference>
<keyword evidence="3" id="KW-0808">Transferase</keyword>
<proteinExistence type="predicted"/>
<dbReference type="PANTHER" id="PTHR43404">
    <property type="entry name" value="LIPOPOLYSACCHARIDE CHOLINEPHOSPHOTRANSFERASE LICD"/>
    <property type="match status" value="1"/>
</dbReference>
<sequence>MIGGFIQHAREKLLPASAQSFHDAERYIAGQFALLKEDNASLRRQLDDMSAQMLRLQESLDREENARDLDRERQLIMYWQLMRREGESLEDTQIRFFRALPKASGIHQLFQDAEAKLFALLSDLCKDHEIQYWGTGGTVLGAFRHGDFIPWDDDVDIYIPRDQLDRLAELVEADDRFRITVLWDWYVPCKQIRFRLADDDNPCFIDLFPLDWVASDPKTAWEQCSAERRAFVDELREAYAHSEWSEEKYIVQGNPCVAGLEERLASRLASLGERLSVLPTSQGATGLIRGIENIDEVRSSGPYPIGEWMPPEKLTFRGVDVPVPRDYREYLRRAYGDYMSLPADMHTHEHVAADYIGSPASIDAMNRFMAL</sequence>
<comment type="caution">
    <text evidence="3">The sequence shown here is derived from an EMBL/GenBank/DDBJ whole genome shotgun (WGS) entry which is preliminary data.</text>
</comment>
<dbReference type="InterPro" id="IPR007074">
    <property type="entry name" value="LicD/FKTN/FKRP_NTP_transf"/>
</dbReference>
<accession>A0A086Z1X5</accession>
<dbReference type="Gene3D" id="3.30.460.40">
    <property type="match status" value="1"/>
</dbReference>
<evidence type="ECO:0000313" key="4">
    <source>
        <dbReference type="Proteomes" id="UP000029015"/>
    </source>
</evidence>
<dbReference type="AlphaFoldDB" id="A0A086Z1X5"/>
<keyword evidence="4" id="KW-1185">Reference proteome</keyword>
<evidence type="ECO:0000256" key="1">
    <source>
        <dbReference type="SAM" id="Coils"/>
    </source>
</evidence>
<dbReference type="GO" id="GO:0009100">
    <property type="term" value="P:glycoprotein metabolic process"/>
    <property type="evidence" value="ECO:0007669"/>
    <property type="project" value="UniProtKB-ARBA"/>
</dbReference>
<dbReference type="Proteomes" id="UP000029015">
    <property type="component" value="Unassembled WGS sequence"/>
</dbReference>
<gene>
    <name evidence="3" type="ORF">BACT_1229</name>
</gene>
<protein>
    <submittedName>
        <fullName evidence="3">Putative LicD-family phosphotransferase</fullName>
    </submittedName>
</protein>
<feature type="domain" description="LicD/FKTN/FKRP nucleotidyltransferase" evidence="2">
    <location>
        <begin position="125"/>
        <end position="336"/>
    </location>
</feature>
<organism evidence="3 4">
    <name type="scientific">Bifidobacterium actinocoloniiforme DSM 22766</name>
    <dbReference type="NCBI Taxonomy" id="1437605"/>
    <lineage>
        <taxon>Bacteria</taxon>
        <taxon>Bacillati</taxon>
        <taxon>Actinomycetota</taxon>
        <taxon>Actinomycetes</taxon>
        <taxon>Bifidobacteriales</taxon>
        <taxon>Bifidobacteriaceae</taxon>
        <taxon>Bifidobacterium</taxon>
    </lineage>
</organism>
<dbReference type="PANTHER" id="PTHR43404:SF2">
    <property type="entry name" value="LIPOPOLYSACCHARIDE CHOLINEPHOSPHOTRANSFERASE LICD"/>
    <property type="match status" value="1"/>
</dbReference>
<feature type="coiled-coil region" evidence="1">
    <location>
        <begin position="32"/>
        <end position="66"/>
    </location>
</feature>
<evidence type="ECO:0000313" key="3">
    <source>
        <dbReference type="EMBL" id="KFI40525.1"/>
    </source>
</evidence>
<reference evidence="3 4" key="1">
    <citation type="submission" date="2014-03" db="EMBL/GenBank/DDBJ databases">
        <title>Genomics of Bifidobacteria.</title>
        <authorList>
            <person name="Ventura M."/>
            <person name="Milani C."/>
            <person name="Lugli G.A."/>
        </authorList>
    </citation>
    <scope>NUCLEOTIDE SEQUENCE [LARGE SCALE GENOMIC DNA]</scope>
    <source>
        <strain evidence="3 4">DSM 22766</strain>
    </source>
</reference>
<evidence type="ECO:0000259" key="2">
    <source>
        <dbReference type="Pfam" id="PF04991"/>
    </source>
</evidence>